<protein>
    <submittedName>
        <fullName evidence="10">M42 family metallopeptidase</fullName>
    </submittedName>
</protein>
<evidence type="ECO:0000256" key="7">
    <source>
        <dbReference type="PIRSR" id="PIRSR001123-1"/>
    </source>
</evidence>
<feature type="binding site" evidence="8">
    <location>
        <position position="69"/>
    </location>
    <ligand>
        <name>Zn(2+)</name>
        <dbReference type="ChEBI" id="CHEBI:29105"/>
        <label>1</label>
    </ligand>
</feature>
<feature type="binding site" evidence="8">
    <location>
        <position position="320"/>
    </location>
    <ligand>
        <name>Zn(2+)</name>
        <dbReference type="ChEBI" id="CHEBI:29105"/>
        <label>2</label>
    </ligand>
</feature>
<comment type="caution">
    <text evidence="10">The sequence shown here is derived from an EMBL/GenBank/DDBJ whole genome shotgun (WGS) entry which is preliminary data.</text>
</comment>
<dbReference type="InterPro" id="IPR051464">
    <property type="entry name" value="Peptidase_M42_aminopept"/>
</dbReference>
<organism evidence="10 11">
    <name type="scientific">Natronomonas aquatica</name>
    <dbReference type="NCBI Taxonomy" id="2841590"/>
    <lineage>
        <taxon>Archaea</taxon>
        <taxon>Methanobacteriati</taxon>
        <taxon>Methanobacteriota</taxon>
        <taxon>Stenosarchaea group</taxon>
        <taxon>Halobacteria</taxon>
        <taxon>Halobacteriales</taxon>
        <taxon>Natronomonadaceae</taxon>
        <taxon>Natronomonas</taxon>
    </lineage>
</organism>
<keyword evidence="2" id="KW-0031">Aminopeptidase</keyword>
<evidence type="ECO:0000313" key="11">
    <source>
        <dbReference type="Proteomes" id="UP001139494"/>
    </source>
</evidence>
<dbReference type="Gene3D" id="2.40.30.40">
    <property type="entry name" value="Peptidase M42, domain 2"/>
    <property type="match status" value="1"/>
</dbReference>
<evidence type="ECO:0000256" key="3">
    <source>
        <dbReference type="ARBA" id="ARBA00022670"/>
    </source>
</evidence>
<dbReference type="PANTHER" id="PTHR32481:SF7">
    <property type="entry name" value="AMINOPEPTIDASE YHFE-RELATED"/>
    <property type="match status" value="1"/>
</dbReference>
<keyword evidence="11" id="KW-1185">Reference proteome</keyword>
<accession>A0A9R1CTZ1</accession>
<evidence type="ECO:0000256" key="1">
    <source>
        <dbReference type="ARBA" id="ARBA00006272"/>
    </source>
</evidence>
<feature type="binding site" evidence="8">
    <location>
        <position position="232"/>
    </location>
    <ligand>
        <name>Zn(2+)</name>
        <dbReference type="ChEBI" id="CHEBI:29105"/>
        <label>1</label>
    </ligand>
</feature>
<proteinExistence type="inferred from homology"/>
<name>A0A9R1CTZ1_9EURY</name>
<evidence type="ECO:0000256" key="5">
    <source>
        <dbReference type="ARBA" id="ARBA00022801"/>
    </source>
</evidence>
<sequence>MADAFDAFDYELLVELAETPGVPGYEDRIRELVRAELDPSVDRLRSDAMGNLVGTIEGGAEYDVVVAAHVDEIGFMVRHVDEEGFLELDALGGWDPRILRAQRVTVHTDDGDLPGVIGSVPPHTLSDEEREATPEIEDVRVDLGLDGGTIEERVDVGDLVTVTQRTERVGDFVTGASLDNRVSVLAMLEAARRLDRPDVNVHFAATAQEEVGLRGAAALGVDLDPDLVIALDTTVANDVPGFEAGEQITRLGDGAAIKLKDSSAITNHKLNRRIRRLAEARDIATQPEVLPAGGTDTGGLQRAGGATPAGAISVPTRYLHTPTECVHGEDLGAVIELLVATLDTETGDHDYTL</sequence>
<feature type="active site" description="Proton acceptor" evidence="7">
    <location>
        <position position="209"/>
    </location>
</feature>
<evidence type="ECO:0000256" key="6">
    <source>
        <dbReference type="PIRNR" id="PIRNR001123"/>
    </source>
</evidence>
<evidence type="ECO:0000256" key="2">
    <source>
        <dbReference type="ARBA" id="ARBA00022438"/>
    </source>
</evidence>
<reference evidence="10" key="1">
    <citation type="journal article" date="2023" name="Front. Microbiol.">
        <title>Genomic-based phylogenetic and metabolic analyses of the genus Natronomonas, and description of Natronomonas aquatica sp. nov.</title>
        <authorList>
            <person name="Garcia-Roldan A."/>
            <person name="Duran-Viseras A."/>
            <person name="de la Haba R.R."/>
            <person name="Corral P."/>
            <person name="Sanchez-Porro C."/>
            <person name="Ventosa A."/>
        </authorList>
    </citation>
    <scope>NUCLEOTIDE SEQUENCE</scope>
    <source>
        <strain evidence="10">F2-12</strain>
    </source>
</reference>
<evidence type="ECO:0000256" key="4">
    <source>
        <dbReference type="ARBA" id="ARBA00022723"/>
    </source>
</evidence>
<keyword evidence="4 8" id="KW-0479">Metal-binding</keyword>
<comment type="cofactor">
    <cofactor evidence="8">
        <name>a divalent metal cation</name>
        <dbReference type="ChEBI" id="CHEBI:60240"/>
    </cofactor>
    <text evidence="8">Binds 2 divalent metal cations per subunit.</text>
</comment>
<dbReference type="GO" id="GO:0046872">
    <property type="term" value="F:metal ion binding"/>
    <property type="evidence" value="ECO:0007669"/>
    <property type="project" value="UniProtKB-UniRule"/>
</dbReference>
<dbReference type="GO" id="GO:0004177">
    <property type="term" value="F:aminopeptidase activity"/>
    <property type="evidence" value="ECO:0007669"/>
    <property type="project" value="UniProtKB-UniRule"/>
</dbReference>
<dbReference type="SUPFAM" id="SSF53187">
    <property type="entry name" value="Zn-dependent exopeptidases"/>
    <property type="match status" value="1"/>
</dbReference>
<dbReference type="Proteomes" id="UP001139494">
    <property type="component" value="Unassembled WGS sequence"/>
</dbReference>
<dbReference type="Gene3D" id="3.40.630.10">
    <property type="entry name" value="Zn peptidases"/>
    <property type="match status" value="1"/>
</dbReference>
<evidence type="ECO:0000313" key="10">
    <source>
        <dbReference type="EMBL" id="MCQ4333747.1"/>
    </source>
</evidence>
<dbReference type="EMBL" id="JAHLKM010000012">
    <property type="protein sequence ID" value="MCQ4333747.1"/>
    <property type="molecule type" value="Genomic_DNA"/>
</dbReference>
<dbReference type="Pfam" id="PF05343">
    <property type="entry name" value="Peptidase_M42"/>
    <property type="match status" value="1"/>
</dbReference>
<keyword evidence="5" id="KW-0378">Hydrolase</keyword>
<dbReference type="InterPro" id="IPR023367">
    <property type="entry name" value="Peptidase_M42_dom2"/>
</dbReference>
<dbReference type="AlphaFoldDB" id="A0A9R1CTZ1"/>
<dbReference type="PIRSF" id="PIRSF001123">
    <property type="entry name" value="PepA_GA"/>
    <property type="match status" value="1"/>
</dbReference>
<feature type="binding site" evidence="8">
    <location>
        <position position="179"/>
    </location>
    <ligand>
        <name>Zn(2+)</name>
        <dbReference type="ChEBI" id="CHEBI:29105"/>
        <label>2</label>
    </ligand>
</feature>
<dbReference type="GO" id="GO:0006508">
    <property type="term" value="P:proteolysis"/>
    <property type="evidence" value="ECO:0007669"/>
    <property type="project" value="UniProtKB-KW"/>
</dbReference>
<feature type="region of interest" description="Disordered" evidence="9">
    <location>
        <begin position="110"/>
        <end position="131"/>
    </location>
</feature>
<keyword evidence="3" id="KW-0645">Protease</keyword>
<gene>
    <name evidence="10" type="ORF">KM295_09695</name>
</gene>
<dbReference type="SUPFAM" id="SSF101821">
    <property type="entry name" value="Aminopeptidase/glucanase lid domain"/>
    <property type="match status" value="1"/>
</dbReference>
<feature type="binding site" evidence="8">
    <location>
        <position position="179"/>
    </location>
    <ligand>
        <name>Zn(2+)</name>
        <dbReference type="ChEBI" id="CHEBI:29105"/>
        <label>1</label>
    </ligand>
</feature>
<comment type="similarity">
    <text evidence="1 6">Belongs to the peptidase M42 family.</text>
</comment>
<dbReference type="RefSeq" id="WP_256029773.1">
    <property type="nucleotide sequence ID" value="NZ_JAHLKM010000012.1"/>
</dbReference>
<dbReference type="PANTHER" id="PTHR32481">
    <property type="entry name" value="AMINOPEPTIDASE"/>
    <property type="match status" value="1"/>
</dbReference>
<evidence type="ECO:0000256" key="8">
    <source>
        <dbReference type="PIRSR" id="PIRSR001123-2"/>
    </source>
</evidence>
<feature type="binding site" evidence="8">
    <location>
        <position position="210"/>
    </location>
    <ligand>
        <name>Zn(2+)</name>
        <dbReference type="ChEBI" id="CHEBI:29105"/>
        <label>2</label>
    </ligand>
</feature>
<evidence type="ECO:0000256" key="9">
    <source>
        <dbReference type="SAM" id="MobiDB-lite"/>
    </source>
</evidence>
<dbReference type="InterPro" id="IPR008007">
    <property type="entry name" value="Peptidase_M42"/>
</dbReference>